<keyword evidence="1" id="KW-0472">Membrane</keyword>
<dbReference type="Proteomes" id="UP000607559">
    <property type="component" value="Unassembled WGS sequence"/>
</dbReference>
<feature type="transmembrane region" description="Helical" evidence="1">
    <location>
        <begin position="35"/>
        <end position="52"/>
    </location>
</feature>
<feature type="transmembrane region" description="Helical" evidence="1">
    <location>
        <begin position="72"/>
        <end position="92"/>
    </location>
</feature>
<keyword evidence="1" id="KW-0812">Transmembrane</keyword>
<dbReference type="GO" id="GO:0004175">
    <property type="term" value="F:endopeptidase activity"/>
    <property type="evidence" value="ECO:0007669"/>
    <property type="project" value="UniProtKB-ARBA"/>
</dbReference>
<evidence type="ECO:0000256" key="1">
    <source>
        <dbReference type="SAM" id="Phobius"/>
    </source>
</evidence>
<dbReference type="AlphaFoldDB" id="A0A8J2XU76"/>
<keyword evidence="4" id="KW-1185">Reference proteome</keyword>
<dbReference type="PANTHER" id="PTHR36435">
    <property type="entry name" value="SLR1288 PROTEIN"/>
    <property type="match status" value="1"/>
</dbReference>
<dbReference type="Pfam" id="PF02517">
    <property type="entry name" value="Rce1-like"/>
    <property type="match status" value="1"/>
</dbReference>
<gene>
    <name evidence="3" type="ORF">GCM10011511_36210</name>
</gene>
<dbReference type="InterPro" id="IPR003675">
    <property type="entry name" value="Rce1/LyrA-like_dom"/>
</dbReference>
<comment type="caution">
    <text evidence="3">The sequence shown here is derived from an EMBL/GenBank/DDBJ whole genome shotgun (WGS) entry which is preliminary data.</text>
</comment>
<feature type="transmembrane region" description="Helical" evidence="1">
    <location>
        <begin position="126"/>
        <end position="144"/>
    </location>
</feature>
<dbReference type="GO" id="GO:0080120">
    <property type="term" value="P:CAAX-box protein maturation"/>
    <property type="evidence" value="ECO:0007669"/>
    <property type="project" value="UniProtKB-ARBA"/>
</dbReference>
<protein>
    <recommendedName>
        <fullName evidence="2">CAAX prenyl protease 2/Lysostaphin resistance protein A-like domain-containing protein</fullName>
    </recommendedName>
</protein>
<reference evidence="3" key="2">
    <citation type="submission" date="2020-09" db="EMBL/GenBank/DDBJ databases">
        <authorList>
            <person name="Sun Q."/>
            <person name="Zhou Y."/>
        </authorList>
    </citation>
    <scope>NUCLEOTIDE SEQUENCE</scope>
    <source>
        <strain evidence="3">CGMCC 1.15448</strain>
    </source>
</reference>
<evidence type="ECO:0000259" key="2">
    <source>
        <dbReference type="Pfam" id="PF02517"/>
    </source>
</evidence>
<accession>A0A8J2XU76</accession>
<feature type="transmembrane region" description="Helical" evidence="1">
    <location>
        <begin position="234"/>
        <end position="252"/>
    </location>
</feature>
<proteinExistence type="predicted"/>
<reference evidence="3" key="1">
    <citation type="journal article" date="2014" name="Int. J. Syst. Evol. Microbiol.">
        <title>Complete genome sequence of Corynebacterium casei LMG S-19264T (=DSM 44701T), isolated from a smear-ripened cheese.</title>
        <authorList>
            <consortium name="US DOE Joint Genome Institute (JGI-PGF)"/>
            <person name="Walter F."/>
            <person name="Albersmeier A."/>
            <person name="Kalinowski J."/>
            <person name="Ruckert C."/>
        </authorList>
    </citation>
    <scope>NUCLEOTIDE SEQUENCE</scope>
    <source>
        <strain evidence="3">CGMCC 1.15448</strain>
    </source>
</reference>
<evidence type="ECO:0000313" key="3">
    <source>
        <dbReference type="EMBL" id="GGB09439.1"/>
    </source>
</evidence>
<evidence type="ECO:0000313" key="4">
    <source>
        <dbReference type="Proteomes" id="UP000607559"/>
    </source>
</evidence>
<dbReference type="PANTHER" id="PTHR36435:SF1">
    <property type="entry name" value="CAAX AMINO TERMINAL PROTEASE FAMILY PROTEIN"/>
    <property type="match status" value="1"/>
</dbReference>
<dbReference type="InterPro" id="IPR052710">
    <property type="entry name" value="CAAX_protease"/>
</dbReference>
<keyword evidence="1" id="KW-1133">Transmembrane helix</keyword>
<feature type="domain" description="CAAX prenyl protease 2/Lysostaphin resistance protein A-like" evidence="2">
    <location>
        <begin position="125"/>
        <end position="213"/>
    </location>
</feature>
<sequence>MRLFGFAFIGVVFLALLMGQLPKPLSANTLKLAQIANTVLLFGVPAFLYARLTFADHPLYNLGFRPAEKRNFYLLAILLLFFSFPLEGWLGIMNKRIALPHWMIQTETDTDRQLTAILEVKKPVDVLINLLVVAVIPAIFEEMFFRGVLQRILIQLIKRPWAGIIATAFIFSFLHFQFEGFLPRMFLGILLGAAFWYSGSLWTTILAHCFYNGIQVVALSYYPTTINNENPSIPGYATLISLVIVVGLLTAMRSQSRAAKNSKWH</sequence>
<name>A0A8J2XU76_9BACT</name>
<organism evidence="3 4">
    <name type="scientific">Puia dinghuensis</name>
    <dbReference type="NCBI Taxonomy" id="1792502"/>
    <lineage>
        <taxon>Bacteria</taxon>
        <taxon>Pseudomonadati</taxon>
        <taxon>Bacteroidota</taxon>
        <taxon>Chitinophagia</taxon>
        <taxon>Chitinophagales</taxon>
        <taxon>Chitinophagaceae</taxon>
        <taxon>Puia</taxon>
    </lineage>
</organism>
<dbReference type="EMBL" id="BMJC01000004">
    <property type="protein sequence ID" value="GGB09439.1"/>
    <property type="molecule type" value="Genomic_DNA"/>
</dbReference>
<feature type="transmembrane region" description="Helical" evidence="1">
    <location>
        <begin position="156"/>
        <end position="175"/>
    </location>
</feature>